<sequence length="164" mass="17993">MSMGAKLSQKTNCGELCCWLDRPFVAAAAFERSISISTIKLRKNSSEREMGNSSSSSQSSVDADRIDTSTATNYQSLFSQTNNNGRTITNNTVPAAAGEKAPSLSSPYGINRLADGVCASHYAASLKCLDDANYDKSKCQDRFDAYKHCKKMERKLRLEKNRKG</sequence>
<evidence type="ECO:0000313" key="2">
    <source>
        <dbReference type="Proteomes" id="UP001162992"/>
    </source>
</evidence>
<reference evidence="2" key="1">
    <citation type="journal article" date="2024" name="Proc. Natl. Acad. Sci. U.S.A.">
        <title>Extraordinary preservation of gene collinearity over three hundred million years revealed in homosporous lycophytes.</title>
        <authorList>
            <person name="Li C."/>
            <person name="Wickell D."/>
            <person name="Kuo L.Y."/>
            <person name="Chen X."/>
            <person name="Nie B."/>
            <person name="Liao X."/>
            <person name="Peng D."/>
            <person name="Ji J."/>
            <person name="Jenkins J."/>
            <person name="Williams M."/>
            <person name="Shu S."/>
            <person name="Plott C."/>
            <person name="Barry K."/>
            <person name="Rajasekar S."/>
            <person name="Grimwood J."/>
            <person name="Han X."/>
            <person name="Sun S."/>
            <person name="Hou Z."/>
            <person name="He W."/>
            <person name="Dai G."/>
            <person name="Sun C."/>
            <person name="Schmutz J."/>
            <person name="Leebens-Mack J.H."/>
            <person name="Li F.W."/>
            <person name="Wang L."/>
        </authorList>
    </citation>
    <scope>NUCLEOTIDE SEQUENCE [LARGE SCALE GENOMIC DNA]</scope>
    <source>
        <strain evidence="2">cv. PW_Plant_1</strain>
    </source>
</reference>
<dbReference type="EMBL" id="CM055105">
    <property type="protein sequence ID" value="KAJ7531123.1"/>
    <property type="molecule type" value="Genomic_DNA"/>
</dbReference>
<dbReference type="Proteomes" id="UP001162992">
    <property type="component" value="Chromosome 14"/>
</dbReference>
<protein>
    <submittedName>
        <fullName evidence="1">Uncharacterized protein</fullName>
    </submittedName>
</protein>
<evidence type="ECO:0000313" key="1">
    <source>
        <dbReference type="EMBL" id="KAJ7531123.1"/>
    </source>
</evidence>
<organism evidence="1 2">
    <name type="scientific">Diphasiastrum complanatum</name>
    <name type="common">Issler's clubmoss</name>
    <name type="synonym">Lycopodium complanatum</name>
    <dbReference type="NCBI Taxonomy" id="34168"/>
    <lineage>
        <taxon>Eukaryota</taxon>
        <taxon>Viridiplantae</taxon>
        <taxon>Streptophyta</taxon>
        <taxon>Embryophyta</taxon>
        <taxon>Tracheophyta</taxon>
        <taxon>Lycopodiopsida</taxon>
        <taxon>Lycopodiales</taxon>
        <taxon>Lycopodiaceae</taxon>
        <taxon>Lycopodioideae</taxon>
        <taxon>Diphasiastrum</taxon>
    </lineage>
</organism>
<keyword evidence="2" id="KW-1185">Reference proteome</keyword>
<gene>
    <name evidence="1" type="ORF">O6H91_14G033000</name>
</gene>
<proteinExistence type="predicted"/>
<comment type="caution">
    <text evidence="1">The sequence shown here is derived from an EMBL/GenBank/DDBJ whole genome shotgun (WGS) entry which is preliminary data.</text>
</comment>
<name>A0ACC2BMW9_DIPCM</name>
<accession>A0ACC2BMW9</accession>